<evidence type="ECO:0000259" key="2">
    <source>
        <dbReference type="PROSITE" id="PS50930"/>
    </source>
</evidence>
<feature type="transmembrane region" description="Helical" evidence="1">
    <location>
        <begin position="37"/>
        <end position="58"/>
    </location>
</feature>
<keyword evidence="4" id="KW-1185">Reference proteome</keyword>
<proteinExistence type="predicted"/>
<gene>
    <name evidence="3" type="ORF">EWE75_03110</name>
</gene>
<dbReference type="Pfam" id="PF04397">
    <property type="entry name" value="LytTR"/>
    <property type="match status" value="1"/>
</dbReference>
<feature type="domain" description="HTH LytTR-type" evidence="2">
    <location>
        <begin position="155"/>
        <end position="242"/>
    </location>
</feature>
<evidence type="ECO:0000313" key="4">
    <source>
        <dbReference type="Proteomes" id="UP000292085"/>
    </source>
</evidence>
<dbReference type="PROSITE" id="PS50930">
    <property type="entry name" value="HTH_LYTTR"/>
    <property type="match status" value="1"/>
</dbReference>
<dbReference type="InterPro" id="IPR007492">
    <property type="entry name" value="LytTR_DNA-bd_dom"/>
</dbReference>
<dbReference type="SMART" id="SM00850">
    <property type="entry name" value="LytTR"/>
    <property type="match status" value="1"/>
</dbReference>
<reference evidence="3 4" key="1">
    <citation type="submission" date="2019-02" db="EMBL/GenBank/DDBJ databases">
        <authorList>
            <person name="Li Y."/>
        </authorList>
    </citation>
    <scope>NUCLEOTIDE SEQUENCE [LARGE SCALE GENOMIC DNA]</scope>
    <source>
        <strain evidence="3 4">3-7</strain>
    </source>
</reference>
<feature type="transmembrane region" description="Helical" evidence="1">
    <location>
        <begin position="108"/>
        <end position="128"/>
    </location>
</feature>
<evidence type="ECO:0000256" key="1">
    <source>
        <dbReference type="SAM" id="Phobius"/>
    </source>
</evidence>
<name>A0A4Q6Y7Q6_9SPHN</name>
<dbReference type="GO" id="GO:0003677">
    <property type="term" value="F:DNA binding"/>
    <property type="evidence" value="ECO:0007669"/>
    <property type="project" value="InterPro"/>
</dbReference>
<keyword evidence="1" id="KW-0472">Membrane</keyword>
<evidence type="ECO:0000313" key="3">
    <source>
        <dbReference type="EMBL" id="RZF66064.1"/>
    </source>
</evidence>
<protein>
    <submittedName>
        <fullName evidence="3">LytTR family transcriptional regulator</fullName>
    </submittedName>
</protein>
<accession>A0A4Q6Y7Q6</accession>
<keyword evidence="1" id="KW-1133">Transmembrane helix</keyword>
<feature type="transmembrane region" description="Helical" evidence="1">
    <location>
        <begin position="70"/>
        <end position="96"/>
    </location>
</feature>
<dbReference type="Gene3D" id="2.40.50.1020">
    <property type="entry name" value="LytTr DNA-binding domain"/>
    <property type="match status" value="1"/>
</dbReference>
<feature type="transmembrane region" description="Helical" evidence="1">
    <location>
        <begin position="7"/>
        <end position="25"/>
    </location>
</feature>
<dbReference type="AlphaFoldDB" id="A0A4Q6Y7Q6"/>
<dbReference type="OrthoDB" id="7028951at2"/>
<sequence length="254" mass="27098">MATLSLRWIGLTVAAGALLAILGPFGSYMNGGPIRLLSYWIGAMLLGLVLYGSAYRIVSARAAFGSRIWLGALVGATLLASIPEALVTRAVAFWLWPELMQLRLPLPVWFAQTATIGMIAMAGVGFALRRSASASRDDLAGLPSTGPIVAPLGGDVLALQMEDHYVRVHRSTGSELILMPLGRAIETMQAEGLRTHRSWWVATHAVTSVHGNARSMRLLLSNGVAAPVARSAVTRLKAAGWVAHDENRPADGKR</sequence>
<organism evidence="3 4">
    <name type="scientific">Sphingomonas populi</name>
    <dbReference type="NCBI Taxonomy" id="2484750"/>
    <lineage>
        <taxon>Bacteria</taxon>
        <taxon>Pseudomonadati</taxon>
        <taxon>Pseudomonadota</taxon>
        <taxon>Alphaproteobacteria</taxon>
        <taxon>Sphingomonadales</taxon>
        <taxon>Sphingomonadaceae</taxon>
        <taxon>Sphingomonas</taxon>
    </lineage>
</organism>
<dbReference type="Proteomes" id="UP000292085">
    <property type="component" value="Unassembled WGS sequence"/>
</dbReference>
<keyword evidence="1" id="KW-0812">Transmembrane</keyword>
<comment type="caution">
    <text evidence="3">The sequence shown here is derived from an EMBL/GenBank/DDBJ whole genome shotgun (WGS) entry which is preliminary data.</text>
</comment>
<dbReference type="EMBL" id="SGIS01000003">
    <property type="protein sequence ID" value="RZF66064.1"/>
    <property type="molecule type" value="Genomic_DNA"/>
</dbReference>